<evidence type="ECO:0000256" key="2">
    <source>
        <dbReference type="ARBA" id="ARBA00022723"/>
    </source>
</evidence>
<evidence type="ECO:0000313" key="7">
    <source>
        <dbReference type="EMBL" id="UJO25065.1"/>
    </source>
</evidence>
<dbReference type="KEGG" id="ffu:CLAFUR5_14618"/>
<accession>A0A9Q8PM42</accession>
<evidence type="ECO:0000313" key="8">
    <source>
        <dbReference type="Proteomes" id="UP000756132"/>
    </source>
</evidence>
<evidence type="ECO:0000259" key="6">
    <source>
        <dbReference type="Pfam" id="PF01979"/>
    </source>
</evidence>
<keyword evidence="5" id="KW-0732">Signal</keyword>
<gene>
    <name evidence="7" type="ORF">CLAFUR5_14618</name>
</gene>
<comment type="cofactor">
    <cofactor evidence="1">
        <name>Zn(2+)</name>
        <dbReference type="ChEBI" id="CHEBI:29105"/>
    </cofactor>
</comment>
<keyword evidence="3" id="KW-0378">Hydrolase</keyword>
<keyword evidence="4" id="KW-0862">Zinc</keyword>
<dbReference type="InterPro" id="IPR051607">
    <property type="entry name" value="Metallo-dep_hydrolases"/>
</dbReference>
<dbReference type="GO" id="GO:0019239">
    <property type="term" value="F:deaminase activity"/>
    <property type="evidence" value="ECO:0007669"/>
    <property type="project" value="TreeGrafter"/>
</dbReference>
<name>A0A9Q8PM42_PASFU</name>
<dbReference type="OrthoDB" id="194468at2759"/>
<dbReference type="AlphaFoldDB" id="A0A9Q8PM42"/>
<sequence>MLLTSTLQAGIFAVLTLTSHSLGSMVYEGGTIISFNETTEELQVLRNASLLIENDRITGLFEGYLQAPANVTRVDATDKIISPGFIDTHHHLWQTAFKTIGSNTSLADYFQKFGEYGPAEEHFTTDDLYVGQLTGALELLYEGTTTVLDHAHASFSDATTDACVNATFDSGVRTFYAHAIHIIPNGYSWESQISKLQSLAADPRFAQTDPDSLISLGLGWDAFYNAPETNITELWNNTRSLNLSVVTTHFLGGPFSDTNSPTALHSYEWLNDTVPIVFSHASFMDYGDADLLRQTNQYISTTPESELHFGHNHPDAHLIQDQAALGVDCHFTYSSSMVQQARLWLQTLRWPNYLVPLQNWQVPKNNPMSVQQAFYLITRAGGLALRRDDLGVIKVGAKADFAIFRTDAPNMIGWSDPVAAIILHSDAGDIEDVLVDGKYVRKGGKLVYPDYTALRKRLTKSAERIQRIWTEEIEWPALSGVLTEGAAPYGEAEDIDTQRGDGTGY</sequence>
<dbReference type="GeneID" id="71994496"/>
<dbReference type="PANTHER" id="PTHR11271">
    <property type="entry name" value="GUANINE DEAMINASE"/>
    <property type="match status" value="1"/>
</dbReference>
<keyword evidence="8" id="KW-1185">Reference proteome</keyword>
<dbReference type="GO" id="GO:0005829">
    <property type="term" value="C:cytosol"/>
    <property type="evidence" value="ECO:0007669"/>
    <property type="project" value="TreeGrafter"/>
</dbReference>
<proteinExistence type="predicted"/>
<evidence type="ECO:0000256" key="4">
    <source>
        <dbReference type="ARBA" id="ARBA00022833"/>
    </source>
</evidence>
<evidence type="ECO:0000256" key="3">
    <source>
        <dbReference type="ARBA" id="ARBA00022801"/>
    </source>
</evidence>
<evidence type="ECO:0000256" key="5">
    <source>
        <dbReference type="SAM" id="SignalP"/>
    </source>
</evidence>
<protein>
    <submittedName>
        <fullName evidence="7">5'-deoxyadenosine deaminase</fullName>
    </submittedName>
</protein>
<organism evidence="7 8">
    <name type="scientific">Passalora fulva</name>
    <name type="common">Tomato leaf mold</name>
    <name type="synonym">Cladosporium fulvum</name>
    <dbReference type="NCBI Taxonomy" id="5499"/>
    <lineage>
        <taxon>Eukaryota</taxon>
        <taxon>Fungi</taxon>
        <taxon>Dikarya</taxon>
        <taxon>Ascomycota</taxon>
        <taxon>Pezizomycotina</taxon>
        <taxon>Dothideomycetes</taxon>
        <taxon>Dothideomycetidae</taxon>
        <taxon>Mycosphaerellales</taxon>
        <taxon>Mycosphaerellaceae</taxon>
        <taxon>Fulvia</taxon>
    </lineage>
</organism>
<feature type="domain" description="Amidohydrolase-related" evidence="6">
    <location>
        <begin position="270"/>
        <end position="440"/>
    </location>
</feature>
<reference evidence="7" key="1">
    <citation type="submission" date="2021-12" db="EMBL/GenBank/DDBJ databases">
        <authorList>
            <person name="Zaccaron A."/>
            <person name="Stergiopoulos I."/>
        </authorList>
    </citation>
    <scope>NUCLEOTIDE SEQUENCE</scope>
    <source>
        <strain evidence="7">Race5_Kim</strain>
    </source>
</reference>
<reference evidence="7" key="2">
    <citation type="journal article" date="2022" name="Microb. Genom.">
        <title>A chromosome-scale genome assembly of the tomato pathogen Cladosporium fulvum reveals a compartmentalized genome architecture and the presence of a dispensable chromosome.</title>
        <authorList>
            <person name="Zaccaron A.Z."/>
            <person name="Chen L.H."/>
            <person name="Samaras A."/>
            <person name="Stergiopoulos I."/>
        </authorList>
    </citation>
    <scope>NUCLEOTIDE SEQUENCE</scope>
    <source>
        <strain evidence="7">Race5_Kim</strain>
    </source>
</reference>
<dbReference type="GO" id="GO:0046872">
    <property type="term" value="F:metal ion binding"/>
    <property type="evidence" value="ECO:0007669"/>
    <property type="project" value="UniProtKB-KW"/>
</dbReference>
<keyword evidence="2" id="KW-0479">Metal-binding</keyword>
<dbReference type="Gene3D" id="2.30.40.10">
    <property type="entry name" value="Urease, subunit C, domain 1"/>
    <property type="match status" value="1"/>
</dbReference>
<dbReference type="SUPFAM" id="SSF51556">
    <property type="entry name" value="Metallo-dependent hydrolases"/>
    <property type="match status" value="1"/>
</dbReference>
<dbReference type="InterPro" id="IPR006680">
    <property type="entry name" value="Amidohydro-rel"/>
</dbReference>
<dbReference type="PANTHER" id="PTHR11271:SF37">
    <property type="entry name" value="FAMILY PROTEIN, PUTATIVE (AFU_ORTHOLOGUE AFUA_4G00460)-RELATED"/>
    <property type="match status" value="1"/>
</dbReference>
<feature type="signal peptide" evidence="5">
    <location>
        <begin position="1"/>
        <end position="23"/>
    </location>
</feature>
<dbReference type="EMBL" id="CP090175">
    <property type="protein sequence ID" value="UJO25065.1"/>
    <property type="molecule type" value="Genomic_DNA"/>
</dbReference>
<dbReference type="InterPro" id="IPR032466">
    <property type="entry name" value="Metal_Hydrolase"/>
</dbReference>
<dbReference type="SUPFAM" id="SSF51338">
    <property type="entry name" value="Composite domain of metallo-dependent hydrolases"/>
    <property type="match status" value="1"/>
</dbReference>
<dbReference type="Gene3D" id="3.20.20.140">
    <property type="entry name" value="Metal-dependent hydrolases"/>
    <property type="match status" value="1"/>
</dbReference>
<dbReference type="Pfam" id="PF01979">
    <property type="entry name" value="Amidohydro_1"/>
    <property type="match status" value="2"/>
</dbReference>
<dbReference type="Proteomes" id="UP000756132">
    <property type="component" value="Chromosome 13"/>
</dbReference>
<dbReference type="RefSeq" id="XP_047769431.1">
    <property type="nucleotide sequence ID" value="XM_047913766.1"/>
</dbReference>
<feature type="chain" id="PRO_5040149467" evidence="5">
    <location>
        <begin position="24"/>
        <end position="505"/>
    </location>
</feature>
<evidence type="ECO:0000256" key="1">
    <source>
        <dbReference type="ARBA" id="ARBA00001947"/>
    </source>
</evidence>
<feature type="domain" description="Amidohydrolase-related" evidence="6">
    <location>
        <begin position="80"/>
        <end position="152"/>
    </location>
</feature>
<dbReference type="InterPro" id="IPR011059">
    <property type="entry name" value="Metal-dep_hydrolase_composite"/>
</dbReference>